<evidence type="ECO:0000259" key="6">
    <source>
        <dbReference type="SMART" id="SM00732"/>
    </source>
</evidence>
<keyword evidence="3 5" id="KW-0540">Nuclease</keyword>
<dbReference type="Proteomes" id="UP001164042">
    <property type="component" value="Chromosome"/>
</dbReference>
<dbReference type="EMBL" id="CP118627">
    <property type="protein sequence ID" value="WEA13774.1"/>
    <property type="molecule type" value="Genomic_DNA"/>
</dbReference>
<dbReference type="InterPro" id="IPR005227">
    <property type="entry name" value="YqgF"/>
</dbReference>
<dbReference type="PANTHER" id="PTHR33317">
    <property type="entry name" value="POLYNUCLEOTIDYL TRANSFERASE, RIBONUCLEASE H-LIKE SUPERFAMILY PROTEIN"/>
    <property type="match status" value="1"/>
</dbReference>
<comment type="similarity">
    <text evidence="5">Belongs to the YqgF HJR family.</text>
</comment>
<dbReference type="Proteomes" id="UP000181969">
    <property type="component" value="Unassembled WGS sequence"/>
</dbReference>
<dbReference type="HAMAP" id="MF_00651">
    <property type="entry name" value="Nuclease_YqgF"/>
    <property type="match status" value="1"/>
</dbReference>
<reference evidence="9" key="2">
    <citation type="submission" date="2022-10" db="EMBL/GenBank/DDBJ databases">
        <title>Genome assembly of Lactococcus garvieae isolates from cricket gut.</title>
        <authorList>
            <person name="Luecke A.R."/>
            <person name="Brown A.M.V."/>
            <person name="Wakeman C.A."/>
        </authorList>
    </citation>
    <scope>NUCLEOTIDE SEQUENCE</scope>
    <source>
        <strain evidence="9">Alexii-11_2</strain>
    </source>
</reference>
<dbReference type="GeneID" id="75142857"/>
<dbReference type="EC" id="3.1.-.-" evidence="5"/>
<dbReference type="EMBL" id="CP109635">
    <property type="protein sequence ID" value="UYT10462.1"/>
    <property type="molecule type" value="Genomic_DNA"/>
</dbReference>
<dbReference type="GO" id="GO:0000967">
    <property type="term" value="P:rRNA 5'-end processing"/>
    <property type="evidence" value="ECO:0007669"/>
    <property type="project" value="UniProtKB-UniRule"/>
</dbReference>
<dbReference type="EMBL" id="JARYTV010000003">
    <property type="protein sequence ID" value="MDH7959753.1"/>
    <property type="molecule type" value="Genomic_DNA"/>
</dbReference>
<dbReference type="InterPro" id="IPR006641">
    <property type="entry name" value="YqgF/RNaseH-like_dom"/>
</dbReference>
<protein>
    <recommendedName>
        <fullName evidence="5">Putative pre-16S rRNA nuclease</fullName>
        <ecNumber evidence="5">3.1.-.-</ecNumber>
    </recommendedName>
</protein>
<organism evidence="8 11">
    <name type="scientific">Lactococcus garvieae</name>
    <dbReference type="NCBI Taxonomy" id="1363"/>
    <lineage>
        <taxon>Bacteria</taxon>
        <taxon>Bacillati</taxon>
        <taxon>Bacillota</taxon>
        <taxon>Bacilli</taxon>
        <taxon>Lactobacillales</taxon>
        <taxon>Streptococcaceae</taxon>
        <taxon>Lactococcus</taxon>
    </lineage>
</organism>
<name>A0A098CQ33_9LACT</name>
<dbReference type="Proteomes" id="UP001217324">
    <property type="component" value="Chromosome"/>
</dbReference>
<dbReference type="PANTHER" id="PTHR33317:SF4">
    <property type="entry name" value="POLYNUCLEOTIDYL TRANSFERASE, RIBONUCLEASE H-LIKE SUPERFAMILY PROTEIN"/>
    <property type="match status" value="1"/>
</dbReference>
<dbReference type="InterPro" id="IPR012337">
    <property type="entry name" value="RNaseH-like_sf"/>
</dbReference>
<dbReference type="SMART" id="SM00732">
    <property type="entry name" value="YqgFc"/>
    <property type="match status" value="1"/>
</dbReference>
<evidence type="ECO:0000256" key="4">
    <source>
        <dbReference type="ARBA" id="ARBA00022801"/>
    </source>
</evidence>
<sequence length="142" mass="15860">MYSRILGLDVGTKTVGVAVSDLLGMTAQPVETIKIDSEAGEFGFERLAELITEYKPSKIVLGLPKHMNNDEGIRAEASRNYGEKITETFDVAVEYQDERLTTMQAEKVLIDGGVRRKDRKKSIDKLAAVLILQNYLDAHKLF</sequence>
<dbReference type="GO" id="GO:0005829">
    <property type="term" value="C:cytosol"/>
    <property type="evidence" value="ECO:0007669"/>
    <property type="project" value="TreeGrafter"/>
</dbReference>
<dbReference type="AlphaFoldDB" id="A0A098CQ33"/>
<comment type="function">
    <text evidence="5">Could be a nuclease involved in processing of the 5'-end of pre-16S rRNA.</text>
</comment>
<dbReference type="SUPFAM" id="SSF53098">
    <property type="entry name" value="Ribonuclease H-like"/>
    <property type="match status" value="1"/>
</dbReference>
<dbReference type="OrthoDB" id="9796140at2"/>
<dbReference type="GO" id="GO:0004518">
    <property type="term" value="F:nuclease activity"/>
    <property type="evidence" value="ECO:0007669"/>
    <property type="project" value="UniProtKB-KW"/>
</dbReference>
<feature type="domain" description="YqgF/RNase H-like" evidence="6">
    <location>
        <begin position="3"/>
        <end position="105"/>
    </location>
</feature>
<keyword evidence="4 5" id="KW-0378">Hydrolase</keyword>
<accession>A0A098CQ33</accession>
<dbReference type="GO" id="GO:0016788">
    <property type="term" value="F:hydrolase activity, acting on ester bonds"/>
    <property type="evidence" value="ECO:0007669"/>
    <property type="project" value="UniProtKB-UniRule"/>
</dbReference>
<reference evidence="8 11" key="1">
    <citation type="submission" date="2016-10" db="EMBL/GenBank/DDBJ databases">
        <authorList>
            <person name="de Groot N.N."/>
        </authorList>
    </citation>
    <scope>NUCLEOTIDE SEQUENCE [LARGE SCALE GENOMIC DNA]</scope>
    <source>
        <strain evidence="8 11">M79</strain>
    </source>
</reference>
<evidence type="ECO:0000313" key="10">
    <source>
        <dbReference type="EMBL" id="WEA13774.1"/>
    </source>
</evidence>
<evidence type="ECO:0000313" key="8">
    <source>
        <dbReference type="EMBL" id="SFL27512.1"/>
    </source>
</evidence>
<dbReference type="OMA" id="PMGWTAQ"/>
<evidence type="ECO:0000256" key="2">
    <source>
        <dbReference type="ARBA" id="ARBA00022517"/>
    </source>
</evidence>
<gene>
    <name evidence="7" type="primary">ruvX</name>
    <name evidence="9" type="ORF">OF801_00555</name>
    <name evidence="10" type="ORF">PWF74_09870</name>
    <name evidence="7" type="ORF">QHR29_04665</name>
    <name evidence="8" type="ORF">SAMN05216438_103199</name>
</gene>
<proteinExistence type="inferred from homology"/>
<dbReference type="RefSeq" id="WP_003133630.1">
    <property type="nucleotide sequence ID" value="NZ_AP026069.1"/>
</dbReference>
<evidence type="ECO:0000313" key="9">
    <source>
        <dbReference type="EMBL" id="UYT10462.1"/>
    </source>
</evidence>
<evidence type="ECO:0000313" key="11">
    <source>
        <dbReference type="Proteomes" id="UP000181969"/>
    </source>
</evidence>
<reference evidence="7" key="4">
    <citation type="submission" date="2023-04" db="EMBL/GenBank/DDBJ databases">
        <title>Genomic analysis of Lactococcus garvieae isolates.</title>
        <authorList>
            <person name="Zhanghang C."/>
        </authorList>
    </citation>
    <scope>NUCLEOTIDE SEQUENCE</scope>
    <source>
        <strain evidence="7">ZB-1</strain>
    </source>
</reference>
<dbReference type="CDD" id="cd16964">
    <property type="entry name" value="YqgF"/>
    <property type="match status" value="1"/>
</dbReference>
<evidence type="ECO:0000256" key="5">
    <source>
        <dbReference type="HAMAP-Rule" id="MF_00651"/>
    </source>
</evidence>
<dbReference type="InterPro" id="IPR037027">
    <property type="entry name" value="YqgF/RNaseH-like_dom_sf"/>
</dbReference>
<dbReference type="Gene3D" id="3.30.420.140">
    <property type="entry name" value="YqgF/RNase H-like domain"/>
    <property type="match status" value="1"/>
</dbReference>
<keyword evidence="2 5" id="KW-0690">Ribosome biogenesis</keyword>
<keyword evidence="1 5" id="KW-0963">Cytoplasm</keyword>
<comment type="subcellular location">
    <subcellularLocation>
        <location evidence="5">Cytoplasm</location>
    </subcellularLocation>
</comment>
<dbReference type="NCBIfam" id="TIGR00250">
    <property type="entry name" value="RNAse_H_YqgF"/>
    <property type="match status" value="1"/>
</dbReference>
<dbReference type="Pfam" id="PF03652">
    <property type="entry name" value="RuvX"/>
    <property type="match status" value="1"/>
</dbReference>
<evidence type="ECO:0000313" key="7">
    <source>
        <dbReference type="EMBL" id="MDH7959753.1"/>
    </source>
</evidence>
<dbReference type="PATRIC" id="fig|1363.32.peg.1382"/>
<reference evidence="10" key="3">
    <citation type="submission" date="2023-02" db="EMBL/GenBank/DDBJ databases">
        <title>Comparative genomics and fermentation flavor characterization of five lactic acid bacteria reveal flavor biosynthesis metabolic pathways in fermented muskmelon puree.</title>
        <authorList>
            <person name="Yuan L."/>
            <person name="Li M."/>
            <person name="Xu X."/>
            <person name="Lao F."/>
            <person name="Wu J."/>
        </authorList>
    </citation>
    <scope>NUCLEOTIDE SEQUENCE</scope>
    <source>
        <strain evidence="10">Pa-2</strain>
    </source>
</reference>
<dbReference type="eggNOG" id="COG0816">
    <property type="taxonomic scope" value="Bacteria"/>
</dbReference>
<dbReference type="EMBL" id="FOTJ01000003">
    <property type="protein sequence ID" value="SFL27512.1"/>
    <property type="molecule type" value="Genomic_DNA"/>
</dbReference>
<evidence type="ECO:0000256" key="3">
    <source>
        <dbReference type="ARBA" id="ARBA00022722"/>
    </source>
</evidence>
<evidence type="ECO:0000256" key="1">
    <source>
        <dbReference type="ARBA" id="ARBA00022490"/>
    </source>
</evidence>
<dbReference type="Proteomes" id="UP001157396">
    <property type="component" value="Unassembled WGS sequence"/>
</dbReference>